<comment type="caution">
    <text evidence="1">The sequence shown here is derived from an EMBL/GenBank/DDBJ whole genome shotgun (WGS) entry which is preliminary data.</text>
</comment>
<dbReference type="EMBL" id="JAGEOJ010000014">
    <property type="protein sequence ID" value="MBO2451963.1"/>
    <property type="molecule type" value="Genomic_DNA"/>
</dbReference>
<name>A0A939PGR3_9ACTN</name>
<proteinExistence type="predicted"/>
<evidence type="ECO:0000313" key="2">
    <source>
        <dbReference type="Proteomes" id="UP000669179"/>
    </source>
</evidence>
<dbReference type="AlphaFoldDB" id="A0A939PGR3"/>
<evidence type="ECO:0000313" key="1">
    <source>
        <dbReference type="EMBL" id="MBO2451963.1"/>
    </source>
</evidence>
<organism evidence="1 2">
    <name type="scientific">Actinomadura barringtoniae</name>
    <dbReference type="NCBI Taxonomy" id="1427535"/>
    <lineage>
        <taxon>Bacteria</taxon>
        <taxon>Bacillati</taxon>
        <taxon>Actinomycetota</taxon>
        <taxon>Actinomycetes</taxon>
        <taxon>Streptosporangiales</taxon>
        <taxon>Thermomonosporaceae</taxon>
        <taxon>Actinomadura</taxon>
    </lineage>
</organism>
<keyword evidence="2" id="KW-1185">Reference proteome</keyword>
<protein>
    <submittedName>
        <fullName evidence="1">Uncharacterized protein</fullName>
    </submittedName>
</protein>
<accession>A0A939PGR3</accession>
<dbReference type="Proteomes" id="UP000669179">
    <property type="component" value="Unassembled WGS sequence"/>
</dbReference>
<gene>
    <name evidence="1" type="ORF">J4573_33085</name>
</gene>
<sequence length="92" mass="9405">MSEDVDGVALARALVLGVLADGAPRDLPAIALDACPMRARTGSAVRVIGMEIEKVLPGLVALGEVEEQPVTALVPGVDGEDVPVTVRAYSLA</sequence>
<reference evidence="1" key="1">
    <citation type="submission" date="2021-03" db="EMBL/GenBank/DDBJ databases">
        <authorList>
            <person name="Kanchanasin P."/>
            <person name="Saeng-In P."/>
            <person name="Phongsopitanun W."/>
            <person name="Yuki M."/>
            <person name="Kudo T."/>
            <person name="Ohkuma M."/>
            <person name="Tanasupawat S."/>
        </authorList>
    </citation>
    <scope>NUCLEOTIDE SEQUENCE</scope>
    <source>
        <strain evidence="1">GKU 128</strain>
    </source>
</reference>
<dbReference type="RefSeq" id="WP_208259848.1">
    <property type="nucleotide sequence ID" value="NZ_JAGEOJ010000014.1"/>
</dbReference>